<dbReference type="GO" id="GO:0005506">
    <property type="term" value="F:iron ion binding"/>
    <property type="evidence" value="ECO:0007669"/>
    <property type="project" value="UniProtKB-ARBA"/>
</dbReference>
<dbReference type="PANTHER" id="PTHR20883">
    <property type="entry name" value="PHYTANOYL-COA DIOXYGENASE DOMAIN CONTAINING 1"/>
    <property type="match status" value="1"/>
</dbReference>
<gene>
    <name evidence="1" type="ORF">F4148_03845</name>
</gene>
<accession>A0A6B1G0Y9</accession>
<organism evidence="1">
    <name type="scientific">Caldilineaceae bacterium SB0675_bin_29</name>
    <dbReference type="NCBI Taxonomy" id="2605266"/>
    <lineage>
        <taxon>Bacteria</taxon>
        <taxon>Bacillati</taxon>
        <taxon>Chloroflexota</taxon>
        <taxon>Caldilineae</taxon>
        <taxon>Caldilineales</taxon>
        <taxon>Caldilineaceae</taxon>
    </lineage>
</organism>
<proteinExistence type="predicted"/>
<dbReference type="Pfam" id="PF05721">
    <property type="entry name" value="PhyH"/>
    <property type="match status" value="1"/>
</dbReference>
<protein>
    <submittedName>
        <fullName evidence="1">Phytanoyl-CoA dioxygenase family protein</fullName>
    </submittedName>
</protein>
<keyword evidence="1" id="KW-0560">Oxidoreductase</keyword>
<dbReference type="AlphaFoldDB" id="A0A6B1G0Y9"/>
<dbReference type="EMBL" id="VYDA01000143">
    <property type="protein sequence ID" value="MYH60915.1"/>
    <property type="molecule type" value="Genomic_DNA"/>
</dbReference>
<keyword evidence="1" id="KW-0223">Dioxygenase</keyword>
<dbReference type="SUPFAM" id="SSF51197">
    <property type="entry name" value="Clavaminate synthase-like"/>
    <property type="match status" value="1"/>
</dbReference>
<dbReference type="InterPro" id="IPR008775">
    <property type="entry name" value="Phytyl_CoA_dOase-like"/>
</dbReference>
<evidence type="ECO:0000313" key="1">
    <source>
        <dbReference type="EMBL" id="MYH60915.1"/>
    </source>
</evidence>
<comment type="caution">
    <text evidence="1">The sequence shown here is derived from an EMBL/GenBank/DDBJ whole genome shotgun (WGS) entry which is preliminary data.</text>
</comment>
<dbReference type="GO" id="GO:0016706">
    <property type="term" value="F:2-oxoglutarate-dependent dioxygenase activity"/>
    <property type="evidence" value="ECO:0007669"/>
    <property type="project" value="UniProtKB-ARBA"/>
</dbReference>
<reference evidence="1" key="1">
    <citation type="submission" date="2019-09" db="EMBL/GenBank/DDBJ databases">
        <title>Characterisation of the sponge microbiome using genome-centric metagenomics.</title>
        <authorList>
            <person name="Engelberts J.P."/>
            <person name="Robbins S.J."/>
            <person name="De Goeij J.M."/>
            <person name="Aranda M."/>
            <person name="Bell S.C."/>
            <person name="Webster N.S."/>
        </authorList>
    </citation>
    <scope>NUCLEOTIDE SEQUENCE</scope>
    <source>
        <strain evidence="1">SB0675_bin_29</strain>
    </source>
</reference>
<dbReference type="Gene3D" id="2.60.120.620">
    <property type="entry name" value="q2cbj1_9rhob like domain"/>
    <property type="match status" value="1"/>
</dbReference>
<name>A0A6B1G0Y9_9CHLR</name>
<sequence length="294" mass="33607">MLLLRTSLRRRGIMTTTTIAQDKRTQLIEDGYCVFEQVLSPEMLARVRAASDGLIAAQSAEHFEEQKSTGSMISVYDDPFFAELVAYQPALDALASMGYPKPRWSSGFVISKPGHSPPLFWHQDWWGWNDPLSYTDLPLQVFAMYYLVDTRIENGCLRVISGPHRKRHRMHDVVHTAHTDELRRATDPNHPAYHPLPEDQAVPVRAGDLVIGDSRLLHGSYANQTDERRTVITIWYHPNFDVSSPRIQSNLSKTQTRVVDWPPQAQNLVQRLVPTYEGDEEPLEWNRVPGPELK</sequence>
<dbReference type="PANTHER" id="PTHR20883:SF48">
    <property type="entry name" value="ECTOINE DIOXYGENASE"/>
    <property type="match status" value="1"/>
</dbReference>